<dbReference type="OrthoDB" id="9806388at2"/>
<evidence type="ECO:0000313" key="4">
    <source>
        <dbReference type="EMBL" id="ABW67990.1"/>
    </source>
</evidence>
<protein>
    <submittedName>
        <fullName evidence="4">Peptidase M24</fullName>
    </submittedName>
</protein>
<dbReference type="InterPro" id="IPR000994">
    <property type="entry name" value="Pept_M24"/>
</dbReference>
<keyword evidence="1" id="KW-0175">Coiled coil</keyword>
<proteinExistence type="predicted"/>
<dbReference type="KEGG" id="dol:Dole_2186"/>
<evidence type="ECO:0000256" key="1">
    <source>
        <dbReference type="SAM" id="Coils"/>
    </source>
</evidence>
<reference evidence="4 5" key="1">
    <citation type="submission" date="2007-10" db="EMBL/GenBank/DDBJ databases">
        <title>Complete sequence of Desulfococcus oleovorans Hxd3.</title>
        <authorList>
            <consortium name="US DOE Joint Genome Institute"/>
            <person name="Copeland A."/>
            <person name="Lucas S."/>
            <person name="Lapidus A."/>
            <person name="Barry K."/>
            <person name="Glavina del Rio T."/>
            <person name="Dalin E."/>
            <person name="Tice H."/>
            <person name="Pitluck S."/>
            <person name="Kiss H."/>
            <person name="Brettin T."/>
            <person name="Bruce D."/>
            <person name="Detter J.C."/>
            <person name="Han C."/>
            <person name="Schmutz J."/>
            <person name="Larimer F."/>
            <person name="Land M."/>
            <person name="Hauser L."/>
            <person name="Kyrpides N."/>
            <person name="Kim E."/>
            <person name="Wawrik B."/>
            <person name="Richardson P."/>
        </authorList>
    </citation>
    <scope>NUCLEOTIDE SEQUENCE [LARGE SCALE GENOMIC DNA]</scope>
    <source>
        <strain evidence="5">DSM 6200 / JCM 39069 / Hxd3</strain>
    </source>
</reference>
<dbReference type="PANTHER" id="PTHR46112:SF2">
    <property type="entry name" value="XAA-PRO AMINOPEPTIDASE P-RELATED"/>
    <property type="match status" value="1"/>
</dbReference>
<dbReference type="Gene3D" id="3.40.350.10">
    <property type="entry name" value="Creatinase/prolidase N-terminal domain"/>
    <property type="match status" value="1"/>
</dbReference>
<dbReference type="InterPro" id="IPR036005">
    <property type="entry name" value="Creatinase/aminopeptidase-like"/>
</dbReference>
<dbReference type="CDD" id="cd01066">
    <property type="entry name" value="APP_MetAP"/>
    <property type="match status" value="1"/>
</dbReference>
<dbReference type="PANTHER" id="PTHR46112">
    <property type="entry name" value="AMINOPEPTIDASE"/>
    <property type="match status" value="1"/>
</dbReference>
<evidence type="ECO:0000313" key="5">
    <source>
        <dbReference type="Proteomes" id="UP000008561"/>
    </source>
</evidence>
<dbReference type="STRING" id="96561.Dole_2186"/>
<dbReference type="eggNOG" id="COG0006">
    <property type="taxonomic scope" value="Bacteria"/>
</dbReference>
<gene>
    <name evidence="4" type="ordered locus">Dole_2186</name>
</gene>
<keyword evidence="5" id="KW-1185">Reference proteome</keyword>
<dbReference type="EMBL" id="CP000859">
    <property type="protein sequence ID" value="ABW67990.1"/>
    <property type="molecule type" value="Genomic_DNA"/>
</dbReference>
<dbReference type="SUPFAM" id="SSF53092">
    <property type="entry name" value="Creatinase/prolidase N-terminal domain"/>
    <property type="match status" value="1"/>
</dbReference>
<dbReference type="SUPFAM" id="SSF55920">
    <property type="entry name" value="Creatinase/aminopeptidase"/>
    <property type="match status" value="1"/>
</dbReference>
<dbReference type="InterPro" id="IPR000587">
    <property type="entry name" value="Creatinase_N"/>
</dbReference>
<name>A8ZUF8_DESOH</name>
<evidence type="ECO:0000259" key="2">
    <source>
        <dbReference type="Pfam" id="PF00557"/>
    </source>
</evidence>
<dbReference type="AlphaFoldDB" id="A8ZUF8"/>
<dbReference type="RefSeq" id="WP_012175602.1">
    <property type="nucleotide sequence ID" value="NC_009943.1"/>
</dbReference>
<feature type="coiled-coil region" evidence="1">
    <location>
        <begin position="12"/>
        <end position="39"/>
    </location>
</feature>
<feature type="domain" description="Peptidase M24" evidence="2">
    <location>
        <begin position="146"/>
        <end position="380"/>
    </location>
</feature>
<evidence type="ECO:0000259" key="3">
    <source>
        <dbReference type="Pfam" id="PF01321"/>
    </source>
</evidence>
<dbReference type="Pfam" id="PF01321">
    <property type="entry name" value="Creatinase_N"/>
    <property type="match status" value="1"/>
</dbReference>
<organism evidence="4 5">
    <name type="scientific">Desulfosudis oleivorans (strain DSM 6200 / JCM 39069 / Hxd3)</name>
    <name type="common">Desulfococcus oleovorans</name>
    <dbReference type="NCBI Taxonomy" id="96561"/>
    <lineage>
        <taxon>Bacteria</taxon>
        <taxon>Pseudomonadati</taxon>
        <taxon>Thermodesulfobacteriota</taxon>
        <taxon>Desulfobacteria</taxon>
        <taxon>Desulfobacterales</taxon>
        <taxon>Desulfosudaceae</taxon>
        <taxon>Desulfosudis</taxon>
    </lineage>
</organism>
<dbReference type="Pfam" id="PF00557">
    <property type="entry name" value="Peptidase_M24"/>
    <property type="match status" value="1"/>
</dbReference>
<dbReference type="HOGENOM" id="CLU_017266_10_0_7"/>
<dbReference type="Proteomes" id="UP000008561">
    <property type="component" value="Chromosome"/>
</dbReference>
<feature type="domain" description="Creatinase N-terminal" evidence="3">
    <location>
        <begin position="18"/>
        <end position="138"/>
    </location>
</feature>
<dbReference type="InterPro" id="IPR029149">
    <property type="entry name" value="Creatin/AminoP/Spt16_N"/>
</dbReference>
<dbReference type="Gene3D" id="3.90.230.10">
    <property type="entry name" value="Creatinase/methionine aminopeptidase superfamily"/>
    <property type="match status" value="1"/>
</dbReference>
<accession>A8ZUF8</accession>
<sequence>MATDIQETYTPRSEIDARLKRLRNRLEKEKIDAALIMETADLFYFSGTAQQAFLHVPTDGPAILMVKKDAQRAFEESSIEQIRALRSQKEMAPVIGSPKTLGMELDVLPVNMYRYFQEQFPDTEIVDISHAVRSLRAVKSAYEIDIIRQASRLSDQLAAFVPRVLEPGMPEIELAGLIEAEARRLGHQGMIRMRGWNSSLFYGHIMGGASAAVSSSLASPTGGVGTTPVFPQGSSFAPIRSGEPVLMDMAFGFRGYLSDHTRIYAIGSLADDLLAAHDAMLEIQELVKNTARPGMTAGSVYELAAERVAELGYADNFMGAGDGRVPFVGHGVGIELDEYPVLARGQKMVLEEGMVVAVEPKAIFPGRGVVGIENTHIVTKNGLEQLGRYPEAVVIV</sequence>
<dbReference type="InterPro" id="IPR050659">
    <property type="entry name" value="Peptidase_M24B"/>
</dbReference>